<name>A0A068TPQ1_COFCA</name>
<evidence type="ECO:0000313" key="4">
    <source>
        <dbReference type="Proteomes" id="UP000295252"/>
    </source>
</evidence>
<dbReference type="EMBL" id="HG739085">
    <property type="protein sequence ID" value="CDO97348.1"/>
    <property type="molecule type" value="Genomic_DNA"/>
</dbReference>
<dbReference type="OMA" id="WGVNFHP"/>
<keyword evidence="1" id="KW-0175">Coiled coil</keyword>
<dbReference type="PhylomeDB" id="A0A068TPQ1"/>
<feature type="coiled-coil region" evidence="1">
    <location>
        <begin position="60"/>
        <end position="87"/>
    </location>
</feature>
<dbReference type="InParanoid" id="A0A068TPQ1"/>
<evidence type="ECO:0000256" key="1">
    <source>
        <dbReference type="SAM" id="Coils"/>
    </source>
</evidence>
<dbReference type="Pfam" id="PF22950">
    <property type="entry name" value="DUF7026"/>
    <property type="match status" value="1"/>
</dbReference>
<protein>
    <recommendedName>
        <fullName evidence="2">DUF7026 domain-containing protein</fullName>
    </recommendedName>
</protein>
<dbReference type="FunCoup" id="A0A068TPQ1">
    <property type="interactions" value="307"/>
</dbReference>
<accession>A0A068TPQ1</accession>
<sequence length="179" mass="20242">MSFRVNLFAPRPLQQFPKLQTNTFLSYSSSRPQLINTSSRLRFSISCTSGNNSLSDAELALKLAREVEKLNSQIVQREEALNKSRELLFNELSSYMGSKVEEAGKKWRKLSEDEKWAVVNGFVSEWSDNFHPLSARSVKELVDEYLVDEKKALVDSGTMLFPSLRKLIGFSGHDSSSKG</sequence>
<evidence type="ECO:0000313" key="3">
    <source>
        <dbReference type="EMBL" id="CDO97348.1"/>
    </source>
</evidence>
<organism evidence="3 4">
    <name type="scientific">Coffea canephora</name>
    <name type="common">Robusta coffee</name>
    <dbReference type="NCBI Taxonomy" id="49390"/>
    <lineage>
        <taxon>Eukaryota</taxon>
        <taxon>Viridiplantae</taxon>
        <taxon>Streptophyta</taxon>
        <taxon>Embryophyta</taxon>
        <taxon>Tracheophyta</taxon>
        <taxon>Spermatophyta</taxon>
        <taxon>Magnoliopsida</taxon>
        <taxon>eudicotyledons</taxon>
        <taxon>Gunneridae</taxon>
        <taxon>Pentapetalae</taxon>
        <taxon>asterids</taxon>
        <taxon>lamiids</taxon>
        <taxon>Gentianales</taxon>
        <taxon>Rubiaceae</taxon>
        <taxon>Ixoroideae</taxon>
        <taxon>Gardenieae complex</taxon>
        <taxon>Bertiereae - Coffeeae clade</taxon>
        <taxon>Coffeeae</taxon>
        <taxon>Coffea</taxon>
    </lineage>
</organism>
<dbReference type="Gramene" id="CDO97348">
    <property type="protein sequence ID" value="CDO97348"/>
    <property type="gene ID" value="GSCOC_T00014666001"/>
</dbReference>
<feature type="domain" description="DUF7026" evidence="2">
    <location>
        <begin position="77"/>
        <end position="126"/>
    </location>
</feature>
<reference evidence="4" key="1">
    <citation type="journal article" date="2014" name="Science">
        <title>The coffee genome provides insight into the convergent evolution of caffeine biosynthesis.</title>
        <authorList>
            <person name="Denoeud F."/>
            <person name="Carretero-Paulet L."/>
            <person name="Dereeper A."/>
            <person name="Droc G."/>
            <person name="Guyot R."/>
            <person name="Pietrella M."/>
            <person name="Zheng C."/>
            <person name="Alberti A."/>
            <person name="Anthony F."/>
            <person name="Aprea G."/>
            <person name="Aury J.M."/>
            <person name="Bento P."/>
            <person name="Bernard M."/>
            <person name="Bocs S."/>
            <person name="Campa C."/>
            <person name="Cenci A."/>
            <person name="Combes M.C."/>
            <person name="Crouzillat D."/>
            <person name="Da Silva C."/>
            <person name="Daddiego L."/>
            <person name="De Bellis F."/>
            <person name="Dussert S."/>
            <person name="Garsmeur O."/>
            <person name="Gayraud T."/>
            <person name="Guignon V."/>
            <person name="Jahn K."/>
            <person name="Jamilloux V."/>
            <person name="Joet T."/>
            <person name="Labadie K."/>
            <person name="Lan T."/>
            <person name="Leclercq J."/>
            <person name="Lepelley M."/>
            <person name="Leroy T."/>
            <person name="Li L.T."/>
            <person name="Librado P."/>
            <person name="Lopez L."/>
            <person name="Munoz A."/>
            <person name="Noel B."/>
            <person name="Pallavicini A."/>
            <person name="Perrotta G."/>
            <person name="Poncet V."/>
            <person name="Pot D."/>
            <person name="Priyono X."/>
            <person name="Rigoreau M."/>
            <person name="Rouard M."/>
            <person name="Rozas J."/>
            <person name="Tranchant-Dubreuil C."/>
            <person name="VanBuren R."/>
            <person name="Zhang Q."/>
            <person name="Andrade A.C."/>
            <person name="Argout X."/>
            <person name="Bertrand B."/>
            <person name="de Kochko A."/>
            <person name="Graziosi G."/>
            <person name="Henry R.J."/>
            <person name="Jayarama X."/>
            <person name="Ming R."/>
            <person name="Nagai C."/>
            <person name="Rounsley S."/>
            <person name="Sankoff D."/>
            <person name="Giuliano G."/>
            <person name="Albert V.A."/>
            <person name="Wincker P."/>
            <person name="Lashermes P."/>
        </authorList>
    </citation>
    <scope>NUCLEOTIDE SEQUENCE [LARGE SCALE GENOMIC DNA]</scope>
    <source>
        <strain evidence="4">cv. DH200-94</strain>
    </source>
</reference>
<dbReference type="InterPro" id="IPR054290">
    <property type="entry name" value="DUF7026"/>
</dbReference>
<dbReference type="AlphaFoldDB" id="A0A068TPQ1"/>
<proteinExistence type="predicted"/>
<evidence type="ECO:0000259" key="2">
    <source>
        <dbReference type="Pfam" id="PF22950"/>
    </source>
</evidence>
<gene>
    <name evidence="3" type="ORF">GSCOC_T00014666001</name>
</gene>
<dbReference type="OrthoDB" id="1920063at2759"/>
<keyword evidence="4" id="KW-1185">Reference proteome</keyword>
<dbReference type="Proteomes" id="UP000295252">
    <property type="component" value="Chromosome IV"/>
</dbReference>